<dbReference type="InterPro" id="IPR026992">
    <property type="entry name" value="DIOX_N"/>
</dbReference>
<dbReference type="InterPro" id="IPR050231">
    <property type="entry name" value="Iron_ascorbate_oxido_reductase"/>
</dbReference>
<comment type="function">
    <text evidence="8">Catalyzes the 2-beta-hydroxylation of several biologically active gibberellins, leading to the homeostatic regulation of their endogenous level. Catabolism of gibberellins (GAs) plays a central role in plant development. Converts GA9/GA20 to GA51/GA29 and GA4/GA1 to GA34/GA8.</text>
</comment>
<comment type="catalytic activity">
    <reaction evidence="7">
        <text>gibberellin A1 + 2-oxoglutarate + O2 = gibberellin A8 + succinate + CO2</text>
        <dbReference type="Rhea" id="RHEA:15005"/>
        <dbReference type="ChEBI" id="CHEBI:15379"/>
        <dbReference type="ChEBI" id="CHEBI:16526"/>
        <dbReference type="ChEBI" id="CHEBI:16810"/>
        <dbReference type="ChEBI" id="CHEBI:30031"/>
        <dbReference type="ChEBI" id="CHEBI:58524"/>
        <dbReference type="ChEBI" id="CHEBI:58594"/>
        <dbReference type="EC" id="1.14.11.13"/>
    </reaction>
</comment>
<dbReference type="InterPro" id="IPR027443">
    <property type="entry name" value="IPNS-like_sf"/>
</dbReference>
<dbReference type="SUPFAM" id="SSF51197">
    <property type="entry name" value="Clavaminate synthase-like"/>
    <property type="match status" value="1"/>
</dbReference>
<evidence type="ECO:0000256" key="11">
    <source>
        <dbReference type="RuleBase" id="RU003682"/>
    </source>
</evidence>
<evidence type="ECO:0000313" key="14">
    <source>
        <dbReference type="Proteomes" id="UP001237642"/>
    </source>
</evidence>
<dbReference type="GO" id="GO:0046872">
    <property type="term" value="F:metal ion binding"/>
    <property type="evidence" value="ECO:0007669"/>
    <property type="project" value="UniProtKB-KW"/>
</dbReference>
<evidence type="ECO:0000256" key="8">
    <source>
        <dbReference type="ARBA" id="ARBA00055835"/>
    </source>
</evidence>
<dbReference type="PROSITE" id="PS51471">
    <property type="entry name" value="FE2OG_OXY"/>
    <property type="match status" value="1"/>
</dbReference>
<dbReference type="PANTHER" id="PTHR47990">
    <property type="entry name" value="2-OXOGLUTARATE (2OG) AND FE(II)-DEPENDENT OXYGENASE SUPERFAMILY PROTEIN-RELATED"/>
    <property type="match status" value="1"/>
</dbReference>
<dbReference type="Gene3D" id="2.60.120.330">
    <property type="entry name" value="B-lactam Antibiotic, Isopenicillin N Synthase, Chain"/>
    <property type="match status" value="1"/>
</dbReference>
<dbReference type="Pfam" id="PF03171">
    <property type="entry name" value="2OG-FeII_Oxy"/>
    <property type="match status" value="1"/>
</dbReference>
<evidence type="ECO:0000256" key="2">
    <source>
        <dbReference type="ARBA" id="ARBA00022723"/>
    </source>
</evidence>
<gene>
    <name evidence="13" type="ORF">POM88_025180</name>
</gene>
<evidence type="ECO:0000256" key="9">
    <source>
        <dbReference type="ARBA" id="ARBA00061282"/>
    </source>
</evidence>
<evidence type="ECO:0000256" key="5">
    <source>
        <dbReference type="ARBA" id="ARBA00023004"/>
    </source>
</evidence>
<dbReference type="InterPro" id="IPR044861">
    <property type="entry name" value="IPNS-like_FE2OG_OXY"/>
</dbReference>
<dbReference type="AlphaFoldDB" id="A0AAD8MM69"/>
<comment type="pathway">
    <text evidence="6">Plant hormone biosynthesis; gibberellin biosynthesis.</text>
</comment>
<dbReference type="InterPro" id="IPR005123">
    <property type="entry name" value="Oxoglu/Fe-dep_dioxygenase_dom"/>
</dbReference>
<feature type="domain" description="Fe2OG dioxygenase" evidence="12">
    <location>
        <begin position="168"/>
        <end position="267"/>
    </location>
</feature>
<evidence type="ECO:0000313" key="13">
    <source>
        <dbReference type="EMBL" id="KAK1378436.1"/>
    </source>
</evidence>
<keyword evidence="3" id="KW-0223">Dioxygenase</keyword>
<name>A0AAD8MM69_9APIA</name>
<keyword evidence="4 11" id="KW-0560">Oxidoreductase</keyword>
<dbReference type="Proteomes" id="UP001237642">
    <property type="component" value="Unassembled WGS sequence"/>
</dbReference>
<organism evidence="13 14">
    <name type="scientific">Heracleum sosnowskyi</name>
    <dbReference type="NCBI Taxonomy" id="360622"/>
    <lineage>
        <taxon>Eukaryota</taxon>
        <taxon>Viridiplantae</taxon>
        <taxon>Streptophyta</taxon>
        <taxon>Embryophyta</taxon>
        <taxon>Tracheophyta</taxon>
        <taxon>Spermatophyta</taxon>
        <taxon>Magnoliopsida</taxon>
        <taxon>eudicotyledons</taxon>
        <taxon>Gunneridae</taxon>
        <taxon>Pentapetalae</taxon>
        <taxon>asterids</taxon>
        <taxon>campanulids</taxon>
        <taxon>Apiales</taxon>
        <taxon>Apiaceae</taxon>
        <taxon>Apioideae</taxon>
        <taxon>apioid superclade</taxon>
        <taxon>Tordylieae</taxon>
        <taxon>Tordyliinae</taxon>
        <taxon>Heracleum</taxon>
    </lineage>
</organism>
<dbReference type="EC" id="1.14.11.13" evidence="10"/>
<evidence type="ECO:0000259" key="12">
    <source>
        <dbReference type="PROSITE" id="PS51471"/>
    </source>
</evidence>
<evidence type="ECO:0000256" key="7">
    <source>
        <dbReference type="ARBA" id="ARBA00052204"/>
    </source>
</evidence>
<dbReference type="Pfam" id="PF14226">
    <property type="entry name" value="DIOX_N"/>
    <property type="match status" value="1"/>
</dbReference>
<protein>
    <recommendedName>
        <fullName evidence="10">gibberellin 2beta-dioxygenase</fullName>
        <ecNumber evidence="10">1.14.11.13</ecNumber>
    </recommendedName>
</protein>
<evidence type="ECO:0000256" key="1">
    <source>
        <dbReference type="ARBA" id="ARBA00004972"/>
    </source>
</evidence>
<comment type="caution">
    <text evidence="13">The sequence shown here is derived from an EMBL/GenBank/DDBJ whole genome shotgun (WGS) entry which is preliminary data.</text>
</comment>
<reference evidence="13" key="1">
    <citation type="submission" date="2023-02" db="EMBL/GenBank/DDBJ databases">
        <title>Genome of toxic invasive species Heracleum sosnowskyi carries increased number of genes despite the absence of recent whole-genome duplications.</title>
        <authorList>
            <person name="Schelkunov M."/>
            <person name="Shtratnikova V."/>
            <person name="Makarenko M."/>
            <person name="Klepikova A."/>
            <person name="Omelchenko D."/>
            <person name="Novikova G."/>
            <person name="Obukhova E."/>
            <person name="Bogdanov V."/>
            <person name="Penin A."/>
            <person name="Logacheva M."/>
        </authorList>
    </citation>
    <scope>NUCLEOTIDE SEQUENCE</scope>
    <source>
        <strain evidence="13">Hsosn_3</strain>
        <tissue evidence="13">Leaf</tissue>
    </source>
</reference>
<sequence length="317" mass="35801">MVVLSQPVAHVNFPTINSCNTHFTHIPVVDLSNPNAKAHIVNACQEFGFFKVINHGVPMEAVTKLEAQARSFFKLPQNYKNKAAPFGYGNKNIGRKGDTGWVEYLLFGTNTELISQNSLTILPNDFWLMVDKYLSAIKKMACGILELIADELSLQPKNVWSRLLSDEKSDSFFRINHYPASDRNELGFGEHTDPQIISVIRSNNASGLEIALKDGTWVQVPADPNSFFITVDDCLQVMTNGRFKSVKHRVITESMKERISMIYFGGPPLTEKIAPSTSLMQEEESLYKEFTWGEYKKAAFNTNLAFNRISFFEKCHS</sequence>
<reference evidence="13" key="2">
    <citation type="submission" date="2023-05" db="EMBL/GenBank/DDBJ databases">
        <authorList>
            <person name="Schelkunov M.I."/>
        </authorList>
    </citation>
    <scope>NUCLEOTIDE SEQUENCE</scope>
    <source>
        <strain evidence="13">Hsosn_3</strain>
        <tissue evidence="13">Leaf</tissue>
    </source>
</reference>
<proteinExistence type="inferred from homology"/>
<dbReference type="EMBL" id="JAUIZM010000006">
    <property type="protein sequence ID" value="KAK1378436.1"/>
    <property type="molecule type" value="Genomic_DNA"/>
</dbReference>
<evidence type="ECO:0000256" key="10">
    <source>
        <dbReference type="ARBA" id="ARBA00066708"/>
    </source>
</evidence>
<keyword evidence="14" id="KW-1185">Reference proteome</keyword>
<comment type="pathway">
    <text evidence="1">Hormone biosynthesis.</text>
</comment>
<keyword evidence="5 11" id="KW-0408">Iron</keyword>
<dbReference type="FunFam" id="2.60.120.330:FF:000014">
    <property type="entry name" value="Gibberellin 2-beta-dioxygenase 1"/>
    <property type="match status" value="1"/>
</dbReference>
<evidence type="ECO:0000256" key="6">
    <source>
        <dbReference type="ARBA" id="ARBA00037909"/>
    </source>
</evidence>
<evidence type="ECO:0000256" key="4">
    <source>
        <dbReference type="ARBA" id="ARBA00023002"/>
    </source>
</evidence>
<accession>A0AAD8MM69</accession>
<evidence type="ECO:0000256" key="3">
    <source>
        <dbReference type="ARBA" id="ARBA00022964"/>
    </source>
</evidence>
<comment type="similarity">
    <text evidence="9">Belongs to the iron/ascorbate-dependent oxidoreductase family. GA2OX subfamily.</text>
</comment>
<keyword evidence="2 11" id="KW-0479">Metal-binding</keyword>
<dbReference type="GO" id="GO:0045543">
    <property type="term" value="F:gibberellin 2-beta-dioxygenase activity"/>
    <property type="evidence" value="ECO:0007669"/>
    <property type="project" value="UniProtKB-EC"/>
</dbReference>